<dbReference type="EMBL" id="BAAAJE010000014">
    <property type="protein sequence ID" value="GAA1147017.1"/>
    <property type="molecule type" value="Genomic_DNA"/>
</dbReference>
<evidence type="ECO:0000313" key="10">
    <source>
        <dbReference type="EMBL" id="GAA1147017.1"/>
    </source>
</evidence>
<accession>A0ABN1UEJ2</accession>
<evidence type="ECO:0008006" key="12">
    <source>
        <dbReference type="Google" id="ProtNLM"/>
    </source>
</evidence>
<feature type="compositionally biased region" description="Basic and acidic residues" evidence="6">
    <location>
        <begin position="68"/>
        <end position="93"/>
    </location>
</feature>
<keyword evidence="11" id="KW-1185">Reference proteome</keyword>
<evidence type="ECO:0000313" key="11">
    <source>
        <dbReference type="Proteomes" id="UP001499979"/>
    </source>
</evidence>
<evidence type="ECO:0000256" key="7">
    <source>
        <dbReference type="SAM" id="SignalP"/>
    </source>
</evidence>
<evidence type="ECO:0000256" key="4">
    <source>
        <dbReference type="ARBA" id="ARBA00022984"/>
    </source>
</evidence>
<name>A0ABN1UEJ2_9ACTN</name>
<evidence type="ECO:0000256" key="6">
    <source>
        <dbReference type="SAM" id="MobiDB-lite"/>
    </source>
</evidence>
<protein>
    <recommendedName>
        <fullName evidence="12">Murein L,D-transpeptidase</fullName>
    </recommendedName>
</protein>
<dbReference type="Gene3D" id="1.10.101.10">
    <property type="entry name" value="PGBD-like superfamily/PGBD"/>
    <property type="match status" value="1"/>
</dbReference>
<sequence length="232" mass="25277">MRRAVSLLVSLLVALLLVAAPSAASASGDWAVAAQKRLNALGCHAGPPDGKVGRWTRSAVIRFQSREGMRQTGHLDARTRKRLDADDAPRCDQRPVPGHSGKGRRIVISQQQNWVWLVGPKGGVAAQGPMVDNPSVLHRGSYRVGSYCGRTARIKLNQSTSGSVWLDNFVRFAPCGIGFHRIPRAKSTGKQIHADWILGTDMASSHGCIRLSGELSRRVWDFTARRTAVRVV</sequence>
<proteinExistence type="predicted"/>
<dbReference type="InterPro" id="IPR036365">
    <property type="entry name" value="PGBD-like_sf"/>
</dbReference>
<organism evidence="10 11">
    <name type="scientific">Nocardioides aquiterrae</name>
    <dbReference type="NCBI Taxonomy" id="203799"/>
    <lineage>
        <taxon>Bacteria</taxon>
        <taxon>Bacillati</taxon>
        <taxon>Actinomycetota</taxon>
        <taxon>Actinomycetes</taxon>
        <taxon>Propionibacteriales</taxon>
        <taxon>Nocardioidaceae</taxon>
        <taxon>Nocardioides</taxon>
    </lineage>
</organism>
<dbReference type="SUPFAM" id="SSF47090">
    <property type="entry name" value="PGBD-like"/>
    <property type="match status" value="1"/>
</dbReference>
<dbReference type="RefSeq" id="WP_343908133.1">
    <property type="nucleotide sequence ID" value="NZ_BAAAJE010000014.1"/>
</dbReference>
<dbReference type="InterPro" id="IPR005490">
    <property type="entry name" value="LD_TPept_cat_dom"/>
</dbReference>
<evidence type="ECO:0000256" key="1">
    <source>
        <dbReference type="ARBA" id="ARBA00004752"/>
    </source>
</evidence>
<dbReference type="InterPro" id="IPR002477">
    <property type="entry name" value="Peptidoglycan-bd-like"/>
</dbReference>
<feature type="domain" description="Peptidoglycan binding-like" evidence="8">
    <location>
        <begin position="32"/>
        <end position="83"/>
    </location>
</feature>
<feature type="signal peptide" evidence="7">
    <location>
        <begin position="1"/>
        <end position="26"/>
    </location>
</feature>
<feature type="chain" id="PRO_5045789227" description="Murein L,D-transpeptidase" evidence="7">
    <location>
        <begin position="27"/>
        <end position="232"/>
    </location>
</feature>
<evidence type="ECO:0000256" key="3">
    <source>
        <dbReference type="ARBA" id="ARBA00022960"/>
    </source>
</evidence>
<dbReference type="Pfam" id="PF01471">
    <property type="entry name" value="PG_binding_1"/>
    <property type="match status" value="1"/>
</dbReference>
<dbReference type="Proteomes" id="UP001499979">
    <property type="component" value="Unassembled WGS sequence"/>
</dbReference>
<feature type="region of interest" description="Disordered" evidence="6">
    <location>
        <begin position="68"/>
        <end position="102"/>
    </location>
</feature>
<keyword evidence="2" id="KW-0808">Transferase</keyword>
<keyword evidence="3" id="KW-0133">Cell shape</keyword>
<evidence type="ECO:0000259" key="9">
    <source>
        <dbReference type="Pfam" id="PF03734"/>
    </source>
</evidence>
<dbReference type="InterPro" id="IPR036366">
    <property type="entry name" value="PGBDSf"/>
</dbReference>
<reference evidence="10 11" key="1">
    <citation type="journal article" date="2019" name="Int. J. Syst. Evol. Microbiol.">
        <title>The Global Catalogue of Microorganisms (GCM) 10K type strain sequencing project: providing services to taxonomists for standard genome sequencing and annotation.</title>
        <authorList>
            <consortium name="The Broad Institute Genomics Platform"/>
            <consortium name="The Broad Institute Genome Sequencing Center for Infectious Disease"/>
            <person name="Wu L."/>
            <person name="Ma J."/>
        </authorList>
    </citation>
    <scope>NUCLEOTIDE SEQUENCE [LARGE SCALE GENOMIC DNA]</scope>
    <source>
        <strain evidence="10 11">JCM 11813</strain>
    </source>
</reference>
<dbReference type="CDD" id="cd16913">
    <property type="entry name" value="YkuD_like"/>
    <property type="match status" value="1"/>
</dbReference>
<dbReference type="SUPFAM" id="SSF141523">
    <property type="entry name" value="L,D-transpeptidase catalytic domain-like"/>
    <property type="match status" value="1"/>
</dbReference>
<feature type="domain" description="L,D-TPase catalytic" evidence="9">
    <location>
        <begin position="144"/>
        <end position="231"/>
    </location>
</feature>
<evidence type="ECO:0000259" key="8">
    <source>
        <dbReference type="Pfam" id="PF01471"/>
    </source>
</evidence>
<dbReference type="Pfam" id="PF03734">
    <property type="entry name" value="YkuD"/>
    <property type="match status" value="1"/>
</dbReference>
<gene>
    <name evidence="10" type="ORF">GCM10009606_27360</name>
</gene>
<dbReference type="Gene3D" id="2.40.440.10">
    <property type="entry name" value="L,D-transpeptidase catalytic domain-like"/>
    <property type="match status" value="1"/>
</dbReference>
<dbReference type="InterPro" id="IPR038063">
    <property type="entry name" value="Transpep_catalytic_dom"/>
</dbReference>
<evidence type="ECO:0000256" key="2">
    <source>
        <dbReference type="ARBA" id="ARBA00022679"/>
    </source>
</evidence>
<comment type="caution">
    <text evidence="10">The sequence shown here is derived from an EMBL/GenBank/DDBJ whole genome shotgun (WGS) entry which is preliminary data.</text>
</comment>
<keyword evidence="4" id="KW-0573">Peptidoglycan synthesis</keyword>
<keyword evidence="7" id="KW-0732">Signal</keyword>
<evidence type="ECO:0000256" key="5">
    <source>
        <dbReference type="ARBA" id="ARBA00023316"/>
    </source>
</evidence>
<keyword evidence="5" id="KW-0961">Cell wall biogenesis/degradation</keyword>
<comment type="pathway">
    <text evidence="1">Cell wall biogenesis; peptidoglycan biosynthesis.</text>
</comment>